<dbReference type="InterPro" id="IPR008972">
    <property type="entry name" value="Cupredoxin"/>
</dbReference>
<dbReference type="EMBL" id="CP041036">
    <property type="protein sequence ID" value="QDE32332.1"/>
    <property type="molecule type" value="Genomic_DNA"/>
</dbReference>
<accession>A0A4Y5YHQ5</accession>
<dbReference type="KEGG" id="spol:FH971_15990"/>
<name>A0A4Y5YHQ5_9GAMM</name>
<dbReference type="InterPro" id="IPR015078">
    <property type="entry name" value="DP-EP"/>
</dbReference>
<dbReference type="SUPFAM" id="SSF49503">
    <property type="entry name" value="Cupredoxins"/>
    <property type="match status" value="1"/>
</dbReference>
<evidence type="ECO:0000313" key="1">
    <source>
        <dbReference type="EMBL" id="QDE32332.1"/>
    </source>
</evidence>
<keyword evidence="2" id="KW-1185">Reference proteome</keyword>
<dbReference type="AlphaFoldDB" id="A0A4Y5YHQ5"/>
<dbReference type="Pfam" id="PF08985">
    <property type="entry name" value="DP-EP"/>
    <property type="match status" value="1"/>
</dbReference>
<protein>
    <submittedName>
        <fullName evidence="1">DP-EP family protein</fullName>
    </submittedName>
</protein>
<dbReference type="Gene3D" id="2.60.40.420">
    <property type="entry name" value="Cupredoxins - blue copper proteins"/>
    <property type="match status" value="1"/>
</dbReference>
<evidence type="ECO:0000313" key="2">
    <source>
        <dbReference type="Proteomes" id="UP000319809"/>
    </source>
</evidence>
<organism evidence="1 2">
    <name type="scientific">Shewanella polaris</name>
    <dbReference type="NCBI Taxonomy" id="2588449"/>
    <lineage>
        <taxon>Bacteria</taxon>
        <taxon>Pseudomonadati</taxon>
        <taxon>Pseudomonadota</taxon>
        <taxon>Gammaproteobacteria</taxon>
        <taxon>Alteromonadales</taxon>
        <taxon>Shewanellaceae</taxon>
        <taxon>Shewanella</taxon>
    </lineage>
</organism>
<proteinExistence type="predicted"/>
<sequence>MENIMSNTQGQATLFNLTVTLSEKEVPVFTYTNLDDSPVCGNVVVNQYSTISYQLIDKTGKGLKFVGAAFTTPFDKIIDAITISSDGTLIQLTDLDETPGNTGFQFVLSNTSNTLQVLSPDPQVVNRPHN</sequence>
<reference evidence="1 2" key="1">
    <citation type="submission" date="2019-06" db="EMBL/GenBank/DDBJ databases">
        <title>The genome of Shewanella sp. SM1901.</title>
        <authorList>
            <person name="Cha Q."/>
        </authorList>
    </citation>
    <scope>NUCLEOTIDE SEQUENCE [LARGE SCALE GENOMIC DNA]</scope>
    <source>
        <strain evidence="1 2">SM1901</strain>
    </source>
</reference>
<dbReference type="Proteomes" id="UP000319809">
    <property type="component" value="Chromosome"/>
</dbReference>
<gene>
    <name evidence="1" type="ORF">FH971_15990</name>
</gene>